<dbReference type="SUPFAM" id="SSF49899">
    <property type="entry name" value="Concanavalin A-like lectins/glucanases"/>
    <property type="match status" value="1"/>
</dbReference>
<dbReference type="Pfam" id="PF13385">
    <property type="entry name" value="Laminin_G_3"/>
    <property type="match status" value="1"/>
</dbReference>
<keyword evidence="1" id="KW-0472">Membrane</keyword>
<dbReference type="AlphaFoldDB" id="A0A2H0UL95"/>
<dbReference type="PROSITE" id="PS00409">
    <property type="entry name" value="PROKAR_NTER_METHYL"/>
    <property type="match status" value="1"/>
</dbReference>
<dbReference type="Proteomes" id="UP000229526">
    <property type="component" value="Unassembled WGS sequence"/>
</dbReference>
<name>A0A2H0UL95_9BACT</name>
<dbReference type="NCBIfam" id="TIGR02532">
    <property type="entry name" value="IV_pilin_GFxxxE"/>
    <property type="match status" value="1"/>
</dbReference>
<protein>
    <recommendedName>
        <fullName evidence="4">LamG-like jellyroll fold domain-containing protein</fullName>
    </recommendedName>
</protein>
<dbReference type="Gene3D" id="3.30.700.10">
    <property type="entry name" value="Glycoprotein, Type 4 Pilin"/>
    <property type="match status" value="1"/>
</dbReference>
<dbReference type="EMBL" id="PFBD01000017">
    <property type="protein sequence ID" value="PIR87184.1"/>
    <property type="molecule type" value="Genomic_DNA"/>
</dbReference>
<organism evidence="2 3">
    <name type="scientific">Candidatus Harrisonbacteria bacterium CG10_big_fil_rev_8_21_14_0_10_49_15</name>
    <dbReference type="NCBI Taxonomy" id="1974587"/>
    <lineage>
        <taxon>Bacteria</taxon>
        <taxon>Candidatus Harrisoniibacteriota</taxon>
    </lineage>
</organism>
<dbReference type="InterPro" id="IPR012902">
    <property type="entry name" value="N_methyl_site"/>
</dbReference>
<keyword evidence="1" id="KW-1133">Transmembrane helix</keyword>
<evidence type="ECO:0000313" key="3">
    <source>
        <dbReference type="Proteomes" id="UP000229526"/>
    </source>
</evidence>
<dbReference type="Pfam" id="PF07963">
    <property type="entry name" value="N_methyl"/>
    <property type="match status" value="1"/>
</dbReference>
<sequence length="565" mass="60358">MEKKFRWSRLRTNKGFTLIELLVAITIFVILSSIIIIRIRPQRQIETARNAQRTAHIVSLADAVSFYVLETMGDYPPGIDASLRMIGTATSGCDAICPLLDPESPPVGQTNTFVDLAAELAGGTHSNTVWGSGYLGLTIAGMQAGTGTFESTIKDAGQVLSWTQLEPSLGAPYGKALPSLNTSIESGYPSGNISMSGAVVHYHLDQTSGAIADSSGTNNNGSTPGGLTHNQTGIFSKAVQFNGGGNYINVPYNASLRLPNTGGALSTWFYIDPSLNLSQDTGMGIMRVLNDSNWAAPSGFGLEAYRNTPGGPIKLKASIAQAWNSVQTITGSTSLQLGTWYHVVFTWNSSTVYIYLNGSQDASAGKSKTVNWGQNQPTIIGHNFAAISNGRAWFKGKMDELTIWGRTVSSGEARDMFKRGAMKVKFQVRTCELSNCSGETFIGPDGTSGTYYSEETNTGSTPLVHSLAGLTDARYLQYQAVLETTDSGQTPLVYSVSVTNLESVYAASSCLDLSSSLTPNYLNEVPFDPDTGSAEKTQYAVKKIPGGIELRACTPGLGQEIEIIQ</sequence>
<reference evidence="3" key="1">
    <citation type="submission" date="2017-09" db="EMBL/GenBank/DDBJ databases">
        <title>Depth-based differentiation of microbial function through sediment-hosted aquifers and enrichment of novel symbionts in the deep terrestrial subsurface.</title>
        <authorList>
            <person name="Probst A.J."/>
            <person name="Ladd B."/>
            <person name="Jarett J.K."/>
            <person name="Geller-Mcgrath D.E."/>
            <person name="Sieber C.M.K."/>
            <person name="Emerson J.B."/>
            <person name="Anantharaman K."/>
            <person name="Thomas B.C."/>
            <person name="Malmstrom R."/>
            <person name="Stieglmeier M."/>
            <person name="Klingl A."/>
            <person name="Woyke T."/>
            <person name="Ryan C.M."/>
            <person name="Banfield J.F."/>
        </authorList>
    </citation>
    <scope>NUCLEOTIDE SEQUENCE [LARGE SCALE GENOMIC DNA]</scope>
</reference>
<evidence type="ECO:0000313" key="2">
    <source>
        <dbReference type="EMBL" id="PIR87184.1"/>
    </source>
</evidence>
<dbReference type="SUPFAM" id="SSF54523">
    <property type="entry name" value="Pili subunits"/>
    <property type="match status" value="1"/>
</dbReference>
<evidence type="ECO:0000256" key="1">
    <source>
        <dbReference type="SAM" id="Phobius"/>
    </source>
</evidence>
<evidence type="ECO:0008006" key="4">
    <source>
        <dbReference type="Google" id="ProtNLM"/>
    </source>
</evidence>
<comment type="caution">
    <text evidence="2">The sequence shown here is derived from an EMBL/GenBank/DDBJ whole genome shotgun (WGS) entry which is preliminary data.</text>
</comment>
<accession>A0A2H0UL95</accession>
<keyword evidence="1" id="KW-0812">Transmembrane</keyword>
<dbReference type="InterPro" id="IPR013320">
    <property type="entry name" value="ConA-like_dom_sf"/>
</dbReference>
<proteinExistence type="predicted"/>
<dbReference type="Gene3D" id="2.60.120.200">
    <property type="match status" value="1"/>
</dbReference>
<dbReference type="InterPro" id="IPR045584">
    <property type="entry name" value="Pilin-like"/>
</dbReference>
<gene>
    <name evidence="2" type="ORF">COU11_01760</name>
</gene>
<feature type="transmembrane region" description="Helical" evidence="1">
    <location>
        <begin position="21"/>
        <end position="39"/>
    </location>
</feature>